<evidence type="ECO:0000256" key="4">
    <source>
        <dbReference type="ARBA" id="ARBA00023125"/>
    </source>
</evidence>
<dbReference type="OrthoDB" id="9802051at2"/>
<accession>A0A2R5HHR8</accession>
<dbReference type="Pfam" id="PF02195">
    <property type="entry name" value="ParB_N"/>
    <property type="match status" value="1"/>
</dbReference>
<dbReference type="GO" id="GO:0009295">
    <property type="term" value="C:nucleoid"/>
    <property type="evidence" value="ECO:0007669"/>
    <property type="project" value="UniProtKB-SubCell"/>
</dbReference>
<dbReference type="Gene3D" id="3.90.1530.30">
    <property type="match status" value="1"/>
</dbReference>
<dbReference type="InterPro" id="IPR004437">
    <property type="entry name" value="ParB/RepB/Spo0J"/>
</dbReference>
<evidence type="ECO:0000256" key="2">
    <source>
        <dbReference type="ARBA" id="ARBA00006295"/>
    </source>
</evidence>
<gene>
    <name evidence="7" type="primary">parB</name>
    <name evidence="7" type="ORF">NtB2_01040</name>
</gene>
<dbReference type="EMBL" id="BFFO01000005">
    <property type="protein sequence ID" value="GBG96905.1"/>
    <property type="molecule type" value="Genomic_DNA"/>
</dbReference>
<feature type="domain" description="ParB-like N-terminal" evidence="6">
    <location>
        <begin position="6"/>
        <end position="96"/>
    </location>
</feature>
<dbReference type="Pfam" id="PF17762">
    <property type="entry name" value="HTH_ParB"/>
    <property type="match status" value="1"/>
</dbReference>
<name>A0A2R5HHR8_9LACT</name>
<comment type="similarity">
    <text evidence="2">Belongs to the ParB family.</text>
</comment>
<dbReference type="AlphaFoldDB" id="A0A2R5HHR8"/>
<keyword evidence="8" id="KW-1185">Reference proteome</keyword>
<dbReference type="GO" id="GO:0003677">
    <property type="term" value="F:DNA binding"/>
    <property type="evidence" value="ECO:0007669"/>
    <property type="project" value="UniProtKB-KW"/>
</dbReference>
<keyword evidence="5" id="KW-0175">Coiled coil</keyword>
<dbReference type="GO" id="GO:0045881">
    <property type="term" value="P:positive regulation of sporulation resulting in formation of a cellular spore"/>
    <property type="evidence" value="ECO:0007669"/>
    <property type="project" value="TreeGrafter"/>
</dbReference>
<dbReference type="NCBIfam" id="TIGR00180">
    <property type="entry name" value="parB_part"/>
    <property type="match status" value="1"/>
</dbReference>
<evidence type="ECO:0000313" key="7">
    <source>
        <dbReference type="EMBL" id="GBG96905.1"/>
    </source>
</evidence>
<dbReference type="PANTHER" id="PTHR33375:SF1">
    <property type="entry name" value="CHROMOSOME-PARTITIONING PROTEIN PARB-RELATED"/>
    <property type="match status" value="1"/>
</dbReference>
<comment type="subcellular location">
    <subcellularLocation>
        <location evidence="1">Cytoplasm</location>
        <location evidence="1">Nucleoid</location>
    </subcellularLocation>
</comment>
<proteinExistence type="inferred from homology"/>
<comment type="caution">
    <text evidence="7">The sequence shown here is derived from an EMBL/GenBank/DDBJ whole genome shotgun (WGS) entry which is preliminary data.</text>
</comment>
<dbReference type="Proteomes" id="UP000245021">
    <property type="component" value="Unassembled WGS sequence"/>
</dbReference>
<evidence type="ECO:0000313" key="8">
    <source>
        <dbReference type="Proteomes" id="UP000245021"/>
    </source>
</evidence>
<keyword evidence="4" id="KW-0238">DNA-binding</keyword>
<dbReference type="SMART" id="SM00470">
    <property type="entry name" value="ParB"/>
    <property type="match status" value="1"/>
</dbReference>
<dbReference type="FunFam" id="3.90.1530.30:FF:000001">
    <property type="entry name" value="Chromosome partitioning protein ParB"/>
    <property type="match status" value="1"/>
</dbReference>
<protein>
    <submittedName>
        <fullName evidence="7">Chromosome partitioning protein ParB</fullName>
    </submittedName>
</protein>
<evidence type="ECO:0000256" key="3">
    <source>
        <dbReference type="ARBA" id="ARBA00022829"/>
    </source>
</evidence>
<dbReference type="InterPro" id="IPR036086">
    <property type="entry name" value="ParB/Sulfiredoxin_sf"/>
</dbReference>
<sequence>MTEAIEYIPLKSIVKNPYQPRTHFDEEALEELADSIKENGVLQPIILRESKVIGYELLAGERRFQASKKAGLTEIPAIVRDYDDEEMMRLAILENLQRENLDPIEEARSLQALKDKLVLSPEDISKQLGKSRSYVSNSLRLLKLPESILTKIETGELSAGHGRTLLAVKQADKQEALALRTIKEKLSVRQLESLIYPPKKSPKAKAINHAEALEEELKQIIGNQVKIKANKKNQGQISISFDDLEQLDLIVERLKRN</sequence>
<dbReference type="GO" id="GO:0005694">
    <property type="term" value="C:chromosome"/>
    <property type="evidence" value="ECO:0007669"/>
    <property type="project" value="TreeGrafter"/>
</dbReference>
<dbReference type="InterPro" id="IPR057240">
    <property type="entry name" value="ParB_dimer_C"/>
</dbReference>
<keyword evidence="3" id="KW-0159">Chromosome partition</keyword>
<dbReference type="GO" id="GO:0007059">
    <property type="term" value="P:chromosome segregation"/>
    <property type="evidence" value="ECO:0007669"/>
    <property type="project" value="UniProtKB-KW"/>
</dbReference>
<dbReference type="Gene3D" id="1.10.10.2830">
    <property type="match status" value="1"/>
</dbReference>
<dbReference type="CDD" id="cd16393">
    <property type="entry name" value="SPO0J_N"/>
    <property type="match status" value="1"/>
</dbReference>
<dbReference type="FunFam" id="1.10.10.2830:FF:000001">
    <property type="entry name" value="Chromosome partitioning protein ParB"/>
    <property type="match status" value="1"/>
</dbReference>
<reference evidence="7 8" key="1">
    <citation type="journal article" date="2018" name="Genome Announc.">
        <title>Draft Genome Sequence of Lactococcus sp. Strain NtB2 (JCM 32569), Isolated from the Gut of the Higher Termite Nasutitermes takasagoensis.</title>
        <authorList>
            <person name="Noda S."/>
            <person name="Aihara C."/>
            <person name="Yuki M."/>
            <person name="Ohkuma M."/>
        </authorList>
    </citation>
    <scope>NUCLEOTIDE SEQUENCE [LARGE SCALE GENOMIC DNA]</scope>
    <source>
        <strain evidence="7 8">NtB2</strain>
    </source>
</reference>
<dbReference type="PANTHER" id="PTHR33375">
    <property type="entry name" value="CHROMOSOME-PARTITIONING PROTEIN PARB-RELATED"/>
    <property type="match status" value="1"/>
</dbReference>
<dbReference type="RefSeq" id="WP_109245870.1">
    <property type="nucleotide sequence ID" value="NZ_BFFO01000005.1"/>
</dbReference>
<dbReference type="SUPFAM" id="SSF110849">
    <property type="entry name" value="ParB/Sulfiredoxin"/>
    <property type="match status" value="1"/>
</dbReference>
<feature type="coiled-coil region" evidence="5">
    <location>
        <begin position="203"/>
        <end position="230"/>
    </location>
</feature>
<dbReference type="InterPro" id="IPR050336">
    <property type="entry name" value="Chromosome_partition/occlusion"/>
</dbReference>
<organism evidence="7 8">
    <name type="scientific">Lactococcus termiticola</name>
    <dbReference type="NCBI Taxonomy" id="2169526"/>
    <lineage>
        <taxon>Bacteria</taxon>
        <taxon>Bacillati</taxon>
        <taxon>Bacillota</taxon>
        <taxon>Bacilli</taxon>
        <taxon>Lactobacillales</taxon>
        <taxon>Streptococcaceae</taxon>
        <taxon>Lactococcus</taxon>
    </lineage>
</organism>
<evidence type="ECO:0000259" key="6">
    <source>
        <dbReference type="SMART" id="SM00470"/>
    </source>
</evidence>
<dbReference type="Pfam" id="PF23552">
    <property type="entry name" value="ParB_C"/>
    <property type="match status" value="1"/>
</dbReference>
<dbReference type="InterPro" id="IPR041468">
    <property type="entry name" value="HTH_ParB/Spo0J"/>
</dbReference>
<evidence type="ECO:0000256" key="1">
    <source>
        <dbReference type="ARBA" id="ARBA00004453"/>
    </source>
</evidence>
<dbReference type="InterPro" id="IPR003115">
    <property type="entry name" value="ParB_N"/>
</dbReference>
<evidence type="ECO:0000256" key="5">
    <source>
        <dbReference type="SAM" id="Coils"/>
    </source>
</evidence>